<evidence type="ECO:0000256" key="1">
    <source>
        <dbReference type="SAM" id="Phobius"/>
    </source>
</evidence>
<dbReference type="Pfam" id="PF01464">
    <property type="entry name" value="SLT"/>
    <property type="match status" value="1"/>
</dbReference>
<keyword evidence="1" id="KW-1133">Transmembrane helix</keyword>
<dbReference type="Gene3D" id="1.10.530.10">
    <property type="match status" value="1"/>
</dbReference>
<dbReference type="CDD" id="cd16894">
    <property type="entry name" value="MltD-like"/>
    <property type="match status" value="1"/>
</dbReference>
<proteinExistence type="predicted"/>
<keyword evidence="1" id="KW-0472">Membrane</keyword>
<dbReference type="SUPFAM" id="SSF53955">
    <property type="entry name" value="Lysozyme-like"/>
    <property type="match status" value="1"/>
</dbReference>
<dbReference type="InterPro" id="IPR008258">
    <property type="entry name" value="Transglycosylase_SLT_dom_1"/>
</dbReference>
<name>A0A3B1DBX3_9ZZZZ</name>
<sequence>MINKDKTAFKFFMLGGLTTLTLIIIFSFTSMNKFAMSDDSQEFPQNYKIVVPYIPEELEFAGERVPLENFDVKERVEREFIVSTYYHSATILYLKRANRWFPIIEDILDDYDIPEDFKYFALVESGLENLISPMHAVGYWQLLKDTGKKYGLTINSEVDERYNMEKATEAACKYLKDSYEKYGSWTLAAASYNMGKNGISNQLERQKANNYYNLVLNGETTRYIPRVLALKYIFENPKLYGFDIEDDDLYPPYETYTVDVDSSVAHWADFAAHYGINYKTLKLFNPWLRDNVLTNKSKKVYSIKLPIEGTIKIIPD</sequence>
<keyword evidence="1" id="KW-0812">Transmembrane</keyword>
<feature type="transmembrane region" description="Helical" evidence="1">
    <location>
        <begin position="12"/>
        <end position="31"/>
    </location>
</feature>
<dbReference type="InterPro" id="IPR023346">
    <property type="entry name" value="Lysozyme-like_dom_sf"/>
</dbReference>
<organism evidence="3">
    <name type="scientific">hydrothermal vent metagenome</name>
    <dbReference type="NCBI Taxonomy" id="652676"/>
    <lineage>
        <taxon>unclassified sequences</taxon>
        <taxon>metagenomes</taxon>
        <taxon>ecological metagenomes</taxon>
    </lineage>
</organism>
<dbReference type="AlphaFoldDB" id="A0A3B1DBX3"/>
<protein>
    <submittedName>
        <fullName evidence="3">Membrane-bound lytic murein transglycosylase D</fullName>
    </submittedName>
</protein>
<dbReference type="EMBL" id="UOGD01000325">
    <property type="protein sequence ID" value="VAX26167.1"/>
    <property type="molecule type" value="Genomic_DNA"/>
</dbReference>
<accession>A0A3B1DBX3</accession>
<reference evidence="3" key="1">
    <citation type="submission" date="2018-06" db="EMBL/GenBank/DDBJ databases">
        <authorList>
            <person name="Zhirakovskaya E."/>
        </authorList>
    </citation>
    <scope>NUCLEOTIDE SEQUENCE</scope>
</reference>
<evidence type="ECO:0000259" key="2">
    <source>
        <dbReference type="Pfam" id="PF01464"/>
    </source>
</evidence>
<feature type="domain" description="Transglycosylase SLT" evidence="2">
    <location>
        <begin position="117"/>
        <end position="213"/>
    </location>
</feature>
<gene>
    <name evidence="3" type="ORF">MNBD_IGNAVI01-3151</name>
</gene>
<evidence type="ECO:0000313" key="3">
    <source>
        <dbReference type="EMBL" id="VAX26167.1"/>
    </source>
</evidence>